<dbReference type="EMBL" id="JACRSP010000001">
    <property type="protein sequence ID" value="MBC8535280.1"/>
    <property type="molecule type" value="Genomic_DNA"/>
</dbReference>
<evidence type="ECO:0000256" key="1">
    <source>
        <dbReference type="ARBA" id="ARBA00004418"/>
    </source>
</evidence>
<dbReference type="AlphaFoldDB" id="A0A926HTV2"/>
<evidence type="ECO:0000256" key="3">
    <source>
        <dbReference type="ARBA" id="ARBA00022679"/>
    </source>
</evidence>
<evidence type="ECO:0000256" key="5">
    <source>
        <dbReference type="ARBA" id="ARBA00022764"/>
    </source>
</evidence>
<dbReference type="GO" id="GO:0042121">
    <property type="term" value="P:alginic acid biosynthetic process"/>
    <property type="evidence" value="ECO:0007669"/>
    <property type="project" value="UniProtKB-KW"/>
</dbReference>
<protein>
    <recommendedName>
        <fullName evidence="7">AlgX/AlgJ SGNH hydrolase-like domain-containing protein</fullName>
    </recommendedName>
</protein>
<evidence type="ECO:0000259" key="7">
    <source>
        <dbReference type="Pfam" id="PF16822"/>
    </source>
</evidence>
<dbReference type="RefSeq" id="WP_249298914.1">
    <property type="nucleotide sequence ID" value="NZ_JACRSP010000001.1"/>
</dbReference>
<evidence type="ECO:0000313" key="9">
    <source>
        <dbReference type="Proteomes" id="UP000620366"/>
    </source>
</evidence>
<keyword evidence="3" id="KW-0808">Transferase</keyword>
<name>A0A926HTV2_9FIRM</name>
<keyword evidence="6" id="KW-0016">Alginate biosynthesis</keyword>
<reference evidence="8" key="1">
    <citation type="submission" date="2020-08" db="EMBL/GenBank/DDBJ databases">
        <title>Genome public.</title>
        <authorList>
            <person name="Liu C."/>
            <person name="Sun Q."/>
        </authorList>
    </citation>
    <scope>NUCLEOTIDE SEQUENCE</scope>
    <source>
        <strain evidence="8">BX7</strain>
    </source>
</reference>
<feature type="domain" description="AlgX/AlgJ SGNH hydrolase-like" evidence="7">
    <location>
        <begin position="117"/>
        <end position="247"/>
    </location>
</feature>
<keyword evidence="4" id="KW-0732">Signal</keyword>
<comment type="caution">
    <text evidence="8">The sequence shown here is derived from an EMBL/GenBank/DDBJ whole genome shotgun (WGS) entry which is preliminary data.</text>
</comment>
<sequence length="392" mass="44604">MKKSGQICLVILFLLAIFSVPVLTKLEPKQDFSPYENRSLAAAPQLSAQTVLSGQYMKDLETYFSDHIYGRDKLLTAYVELNMKLLRLPVVNDVVVTPEVLLPLNSFQRADEQALVAAADAAAQEVVALREWVRENGGEFYYVGIPEQSSALRGYFPGYLNSREDELDAVSERLFSSLRAGGVPCVDMADTFTPDNARQYYSAVDHHFNFYGAYETYRKIVDAINASGEWQIAPLEEQDLVFETLPNDYYGSRNRKLYNLYPCEEHAVIAEPKVKVPLSRRDGDVELGDKIFFIPGEGEPSNYGVYMGGDNAETIITTDRPDLPKLLLFGDSFSNPVETLIYYHFDETRILDLRYYEEKTLYEYIEQYQPDIVISIRDDTSYVSLEGNGKYR</sequence>
<keyword evidence="5" id="KW-0574">Periplasm</keyword>
<dbReference type="GO" id="GO:0042597">
    <property type="term" value="C:periplasmic space"/>
    <property type="evidence" value="ECO:0007669"/>
    <property type="project" value="UniProtKB-SubCell"/>
</dbReference>
<dbReference type="Pfam" id="PF16822">
    <property type="entry name" value="ALGX"/>
    <property type="match status" value="1"/>
</dbReference>
<accession>A0A926HTV2</accession>
<comment type="pathway">
    <text evidence="2">Glycan biosynthesis; alginate biosynthesis.</text>
</comment>
<organism evidence="8 9">
    <name type="scientific">Feifania hominis</name>
    <dbReference type="NCBI Taxonomy" id="2763660"/>
    <lineage>
        <taxon>Bacteria</taxon>
        <taxon>Bacillati</taxon>
        <taxon>Bacillota</taxon>
        <taxon>Clostridia</taxon>
        <taxon>Eubacteriales</taxon>
        <taxon>Feifaniaceae</taxon>
        <taxon>Feifania</taxon>
    </lineage>
</organism>
<evidence type="ECO:0000256" key="2">
    <source>
        <dbReference type="ARBA" id="ARBA00005182"/>
    </source>
</evidence>
<dbReference type="GO" id="GO:0016740">
    <property type="term" value="F:transferase activity"/>
    <property type="evidence" value="ECO:0007669"/>
    <property type="project" value="UniProtKB-KW"/>
</dbReference>
<gene>
    <name evidence="8" type="ORF">H8695_01025</name>
</gene>
<proteinExistence type="predicted"/>
<keyword evidence="9" id="KW-1185">Reference proteome</keyword>
<evidence type="ECO:0000256" key="6">
    <source>
        <dbReference type="ARBA" id="ARBA00022841"/>
    </source>
</evidence>
<dbReference type="InterPro" id="IPR031811">
    <property type="entry name" value="ALGX/ALGJ_SGNH-like"/>
</dbReference>
<comment type="subcellular location">
    <subcellularLocation>
        <location evidence="1">Periplasm</location>
    </subcellularLocation>
</comment>
<dbReference type="Proteomes" id="UP000620366">
    <property type="component" value="Unassembled WGS sequence"/>
</dbReference>
<evidence type="ECO:0000313" key="8">
    <source>
        <dbReference type="EMBL" id="MBC8535280.1"/>
    </source>
</evidence>
<evidence type="ECO:0000256" key="4">
    <source>
        <dbReference type="ARBA" id="ARBA00022729"/>
    </source>
</evidence>